<dbReference type="Proteomes" id="UP000516260">
    <property type="component" value="Chromosome 4"/>
</dbReference>
<feature type="region of interest" description="Disordered" evidence="1">
    <location>
        <begin position="24"/>
        <end position="62"/>
    </location>
</feature>
<keyword evidence="3" id="KW-1185">Reference proteome</keyword>
<proteinExistence type="predicted"/>
<evidence type="ECO:0000313" key="3">
    <source>
        <dbReference type="Proteomes" id="UP000516260"/>
    </source>
</evidence>
<feature type="compositionally biased region" description="Low complexity" evidence="1">
    <location>
        <begin position="30"/>
        <end position="45"/>
    </location>
</feature>
<protein>
    <submittedName>
        <fullName evidence="2">Uncharacterized protein</fullName>
    </submittedName>
</protein>
<evidence type="ECO:0000256" key="1">
    <source>
        <dbReference type="SAM" id="MobiDB-lite"/>
    </source>
</evidence>
<dbReference type="EMBL" id="SWLE01000017">
    <property type="protein sequence ID" value="TNM90282.1"/>
    <property type="molecule type" value="Genomic_DNA"/>
</dbReference>
<comment type="caution">
    <text evidence="2">The sequence shown here is derived from an EMBL/GenBank/DDBJ whole genome shotgun (WGS) entry which is preliminary data.</text>
</comment>
<name>A0A4Z2BE34_9TELE</name>
<sequence>METDAKLGEQRRSLSLINSIIQNGSGWQRGPADPAQAEAEGAASPAGGGTLAHPLPAHLQGNPQIRPLQLHGAVRGFAAGQVDNLFHGGEVTAANVSSKREYLPSCVASSLTPV</sequence>
<accession>A0A4Z2BE34</accession>
<reference evidence="2 3" key="1">
    <citation type="submission" date="2019-04" db="EMBL/GenBank/DDBJ databases">
        <title>The sequence and de novo assembly of Takifugu bimaculatus genome using PacBio and Hi-C technologies.</title>
        <authorList>
            <person name="Xu P."/>
            <person name="Liu B."/>
            <person name="Zhou Z."/>
        </authorList>
    </citation>
    <scope>NUCLEOTIDE SEQUENCE [LARGE SCALE GENOMIC DNA]</scope>
    <source>
        <strain evidence="2">TB-2018</strain>
        <tissue evidence="2">Muscle</tissue>
    </source>
</reference>
<gene>
    <name evidence="2" type="ORF">fugu_004516</name>
</gene>
<organism evidence="2 3">
    <name type="scientific">Takifugu bimaculatus</name>
    <dbReference type="NCBI Taxonomy" id="433685"/>
    <lineage>
        <taxon>Eukaryota</taxon>
        <taxon>Metazoa</taxon>
        <taxon>Chordata</taxon>
        <taxon>Craniata</taxon>
        <taxon>Vertebrata</taxon>
        <taxon>Euteleostomi</taxon>
        <taxon>Actinopterygii</taxon>
        <taxon>Neopterygii</taxon>
        <taxon>Teleostei</taxon>
        <taxon>Neoteleostei</taxon>
        <taxon>Acanthomorphata</taxon>
        <taxon>Eupercaria</taxon>
        <taxon>Tetraodontiformes</taxon>
        <taxon>Tetradontoidea</taxon>
        <taxon>Tetraodontidae</taxon>
        <taxon>Takifugu</taxon>
    </lineage>
</organism>
<dbReference type="AlphaFoldDB" id="A0A4Z2BE34"/>
<evidence type="ECO:0000313" key="2">
    <source>
        <dbReference type="EMBL" id="TNM90282.1"/>
    </source>
</evidence>